<dbReference type="Gene3D" id="3.40.30.10">
    <property type="entry name" value="Glutaredoxin"/>
    <property type="match status" value="1"/>
</dbReference>
<dbReference type="eggNOG" id="KOG1695">
    <property type="taxonomic scope" value="Eukaryota"/>
</dbReference>
<dbReference type="Gene3D" id="1.20.1050.10">
    <property type="match status" value="1"/>
</dbReference>
<gene>
    <name evidence="3" type="ORF">PTSG_01007</name>
</gene>
<dbReference type="KEGG" id="sre:PTSG_01007"/>
<proteinExistence type="predicted"/>
<dbReference type="Proteomes" id="UP000007799">
    <property type="component" value="Unassembled WGS sequence"/>
</dbReference>
<sequence length="215" mass="24620">MAMKLYYHEGKRGFAEKVRVMLAETGIKYEDVPVNRDQMQQMIKDGVVNFGMLPALEHDGKIIEQSPSIMEYIAEYADKLGLGQATNKYCGEADERPIVRSFAMAVNDFQTEAKTHLGKDGAPSNLDSVIIPKWFTYFQNILERNDDDDVRTDEYMYGKHLTFADIALFEAVNAVTELHGLNKVRPYPKLKEFHDKIAARARIEQFLATREQGQY</sequence>
<dbReference type="InterPro" id="IPR036282">
    <property type="entry name" value="Glutathione-S-Trfase_C_sf"/>
</dbReference>
<dbReference type="InterPro" id="IPR050213">
    <property type="entry name" value="GST_superfamily"/>
</dbReference>
<dbReference type="SUPFAM" id="SSF52833">
    <property type="entry name" value="Thioredoxin-like"/>
    <property type="match status" value="1"/>
</dbReference>
<dbReference type="STRING" id="946362.F2TY46"/>
<reference evidence="3" key="1">
    <citation type="submission" date="2009-08" db="EMBL/GenBank/DDBJ databases">
        <title>Annotation of Salpingoeca rosetta.</title>
        <authorList>
            <consortium name="The Broad Institute Genome Sequencing Platform"/>
            <person name="Russ C."/>
            <person name="Cuomo C."/>
            <person name="Burger G."/>
            <person name="Gray M.W."/>
            <person name="Holland P.W.H."/>
            <person name="King N."/>
            <person name="Lang F.B.F."/>
            <person name="Roger A.J."/>
            <person name="Ruiz-Trillo I."/>
            <person name="Young S.K."/>
            <person name="Zeng Q."/>
            <person name="Gargeya S."/>
            <person name="Alvarado L."/>
            <person name="Berlin A."/>
            <person name="Chapman S.B."/>
            <person name="Chen Z."/>
            <person name="Freedman E."/>
            <person name="Gellesch M."/>
            <person name="Goldberg J."/>
            <person name="Griggs A."/>
            <person name="Gujja S."/>
            <person name="Heilman E."/>
            <person name="Heiman D."/>
            <person name="Howarth C."/>
            <person name="Mehta T."/>
            <person name="Neiman D."/>
            <person name="Pearson M."/>
            <person name="Roberts A."/>
            <person name="Saif S."/>
            <person name="Shea T."/>
            <person name="Shenoy N."/>
            <person name="Sisk P."/>
            <person name="Stolte C."/>
            <person name="Sykes S."/>
            <person name="White J."/>
            <person name="Yandava C."/>
            <person name="Haas B."/>
            <person name="Nusbaum C."/>
            <person name="Birren B."/>
        </authorList>
    </citation>
    <scope>NUCLEOTIDE SEQUENCE [LARGE SCALE GENOMIC DNA]</scope>
    <source>
        <strain evidence="3">ATCC 50818</strain>
    </source>
</reference>
<dbReference type="SUPFAM" id="SSF47616">
    <property type="entry name" value="GST C-terminal domain-like"/>
    <property type="match status" value="1"/>
</dbReference>
<organism evidence="4">
    <name type="scientific">Salpingoeca rosetta (strain ATCC 50818 / BSB-021)</name>
    <dbReference type="NCBI Taxonomy" id="946362"/>
    <lineage>
        <taxon>Eukaryota</taxon>
        <taxon>Choanoflagellata</taxon>
        <taxon>Craspedida</taxon>
        <taxon>Salpingoecidae</taxon>
        <taxon>Salpingoeca</taxon>
    </lineage>
</organism>
<accession>F2TY46</accession>
<dbReference type="Pfam" id="PF02798">
    <property type="entry name" value="GST_N"/>
    <property type="match status" value="1"/>
</dbReference>
<protein>
    <recommendedName>
        <fullName evidence="5">Glutathione S-transferase</fullName>
    </recommendedName>
</protein>
<dbReference type="PROSITE" id="PS50405">
    <property type="entry name" value="GST_CTER"/>
    <property type="match status" value="1"/>
</dbReference>
<dbReference type="InterPro" id="IPR036249">
    <property type="entry name" value="Thioredoxin-like_sf"/>
</dbReference>
<dbReference type="OMA" id="FAMAVND"/>
<evidence type="ECO:0000259" key="1">
    <source>
        <dbReference type="PROSITE" id="PS50404"/>
    </source>
</evidence>
<evidence type="ECO:0008006" key="5">
    <source>
        <dbReference type="Google" id="ProtNLM"/>
    </source>
</evidence>
<dbReference type="GO" id="GO:0006749">
    <property type="term" value="P:glutathione metabolic process"/>
    <property type="evidence" value="ECO:0007669"/>
    <property type="project" value="TreeGrafter"/>
</dbReference>
<dbReference type="InterPro" id="IPR004045">
    <property type="entry name" value="Glutathione_S-Trfase_N"/>
</dbReference>
<keyword evidence="4" id="KW-1185">Reference proteome</keyword>
<evidence type="ECO:0000259" key="2">
    <source>
        <dbReference type="PROSITE" id="PS50405"/>
    </source>
</evidence>
<dbReference type="InterPro" id="IPR010987">
    <property type="entry name" value="Glutathione-S-Trfase_C-like"/>
</dbReference>
<name>F2TY46_SALR5</name>
<evidence type="ECO:0000313" key="3">
    <source>
        <dbReference type="EMBL" id="EGD76305.1"/>
    </source>
</evidence>
<dbReference type="CDD" id="cd00570">
    <property type="entry name" value="GST_N_family"/>
    <property type="match status" value="1"/>
</dbReference>
<dbReference type="AlphaFoldDB" id="F2TY46"/>
<dbReference type="OrthoDB" id="414243at2759"/>
<dbReference type="InParanoid" id="F2TY46"/>
<feature type="domain" description="GST N-terminal" evidence="1">
    <location>
        <begin position="1"/>
        <end position="81"/>
    </location>
</feature>
<dbReference type="PROSITE" id="PS50404">
    <property type="entry name" value="GST_NTER"/>
    <property type="match status" value="1"/>
</dbReference>
<dbReference type="PANTHER" id="PTHR11571">
    <property type="entry name" value="GLUTATHIONE S-TRANSFERASE"/>
    <property type="match status" value="1"/>
</dbReference>
<dbReference type="InterPro" id="IPR004046">
    <property type="entry name" value="GST_C"/>
</dbReference>
<dbReference type="GO" id="GO:0004364">
    <property type="term" value="F:glutathione transferase activity"/>
    <property type="evidence" value="ECO:0007669"/>
    <property type="project" value="TreeGrafter"/>
</dbReference>
<dbReference type="GeneID" id="16079074"/>
<evidence type="ECO:0000313" key="4">
    <source>
        <dbReference type="Proteomes" id="UP000007799"/>
    </source>
</evidence>
<dbReference type="PANTHER" id="PTHR11571:SF150">
    <property type="entry name" value="GLUTATHIONE S-TRANSFERASE"/>
    <property type="match status" value="1"/>
</dbReference>
<dbReference type="RefSeq" id="XP_004998480.1">
    <property type="nucleotide sequence ID" value="XM_004998423.1"/>
</dbReference>
<dbReference type="InterPro" id="IPR040079">
    <property type="entry name" value="Glutathione_S-Trfase"/>
</dbReference>
<feature type="domain" description="GST C-terminal" evidence="2">
    <location>
        <begin position="92"/>
        <end position="215"/>
    </location>
</feature>
<dbReference type="Pfam" id="PF14497">
    <property type="entry name" value="GST_C_3"/>
    <property type="match status" value="1"/>
</dbReference>
<dbReference type="EMBL" id="GL832956">
    <property type="protein sequence ID" value="EGD76305.1"/>
    <property type="molecule type" value="Genomic_DNA"/>
</dbReference>
<dbReference type="SFLD" id="SFLDS00019">
    <property type="entry name" value="Glutathione_Transferase_(cytos"/>
    <property type="match status" value="1"/>
</dbReference>